<keyword evidence="4" id="KW-1185">Reference proteome</keyword>
<keyword evidence="3" id="KW-0132">Cell division</keyword>
<evidence type="ECO:0000313" key="3">
    <source>
        <dbReference type="EMBL" id="MTH55242.1"/>
    </source>
</evidence>
<evidence type="ECO:0000256" key="2">
    <source>
        <dbReference type="SAM" id="Phobius"/>
    </source>
</evidence>
<sequence>MSAERSRKVTQLQSQYMQQQERNDQILKRRKRGLYRRLAVFGAAALIAVVFIAAGLIDQTVSLAEQSEQKDKLKEELQVLKKEQNLLEEEITKLNDDDYIAELARRDYFLSGENEIIFSSPDKK</sequence>
<feature type="coiled-coil region" evidence="1">
    <location>
        <begin position="56"/>
        <end position="97"/>
    </location>
</feature>
<accession>A0A7X2V5W7</accession>
<gene>
    <name evidence="3" type="ORF">GKZ89_17745</name>
</gene>
<reference evidence="3 4" key="1">
    <citation type="journal article" date="2017" name="Int. J. Syst. Evol. Microbiol.">
        <title>Bacillus mangrovi sp. nov., isolated from a sediment sample from a mangrove forest.</title>
        <authorList>
            <person name="Gupta V."/>
            <person name="Singh P.K."/>
            <person name="Korpole S."/>
            <person name="Tanuku N.R.S."/>
            <person name="Pinnaka A.K."/>
        </authorList>
    </citation>
    <scope>NUCLEOTIDE SEQUENCE [LARGE SCALE GENOMIC DNA]</scope>
    <source>
        <strain evidence="3 4">KCTC 33872</strain>
    </source>
</reference>
<feature type="transmembrane region" description="Helical" evidence="2">
    <location>
        <begin position="38"/>
        <end position="57"/>
    </location>
</feature>
<dbReference type="PANTHER" id="PTHR40027:SF1">
    <property type="entry name" value="CELL DIVISION PROTEIN DIVIC"/>
    <property type="match status" value="1"/>
</dbReference>
<proteinExistence type="predicted"/>
<dbReference type="GO" id="GO:0051301">
    <property type="term" value="P:cell division"/>
    <property type="evidence" value="ECO:0007669"/>
    <property type="project" value="UniProtKB-KW"/>
</dbReference>
<dbReference type="OrthoDB" id="2991180at2"/>
<comment type="caution">
    <text evidence="3">The sequence shown here is derived from an EMBL/GenBank/DDBJ whole genome shotgun (WGS) entry which is preliminary data.</text>
</comment>
<dbReference type="InterPro" id="IPR007060">
    <property type="entry name" value="FtsL/DivIC"/>
</dbReference>
<dbReference type="RefSeq" id="WP_155113741.1">
    <property type="nucleotide sequence ID" value="NZ_WMIB01000025.1"/>
</dbReference>
<dbReference type="AlphaFoldDB" id="A0A7X2V5W7"/>
<keyword evidence="2" id="KW-0472">Membrane</keyword>
<evidence type="ECO:0000256" key="1">
    <source>
        <dbReference type="SAM" id="Coils"/>
    </source>
</evidence>
<evidence type="ECO:0000313" key="4">
    <source>
        <dbReference type="Proteomes" id="UP000434639"/>
    </source>
</evidence>
<dbReference type="Pfam" id="PF04977">
    <property type="entry name" value="DivIC"/>
    <property type="match status" value="1"/>
</dbReference>
<protein>
    <submittedName>
        <fullName evidence="3">Cell division protein DIVIC</fullName>
    </submittedName>
</protein>
<dbReference type="Proteomes" id="UP000434639">
    <property type="component" value="Unassembled WGS sequence"/>
</dbReference>
<keyword evidence="3" id="KW-0131">Cell cycle</keyword>
<name>A0A7X2V5W7_9BACI</name>
<dbReference type="InterPro" id="IPR039076">
    <property type="entry name" value="DivIC"/>
</dbReference>
<organism evidence="3 4">
    <name type="scientific">Metabacillus mangrovi</name>
    <dbReference type="NCBI Taxonomy" id="1491830"/>
    <lineage>
        <taxon>Bacteria</taxon>
        <taxon>Bacillati</taxon>
        <taxon>Bacillota</taxon>
        <taxon>Bacilli</taxon>
        <taxon>Bacillales</taxon>
        <taxon>Bacillaceae</taxon>
        <taxon>Metabacillus</taxon>
    </lineage>
</organism>
<keyword evidence="2" id="KW-0812">Transmembrane</keyword>
<keyword evidence="1" id="KW-0175">Coiled coil</keyword>
<dbReference type="PANTHER" id="PTHR40027">
    <property type="entry name" value="CELL DIVISION PROTEIN DIVIC"/>
    <property type="match status" value="1"/>
</dbReference>
<keyword evidence="2" id="KW-1133">Transmembrane helix</keyword>
<dbReference type="EMBL" id="WMIB01000025">
    <property type="protein sequence ID" value="MTH55242.1"/>
    <property type="molecule type" value="Genomic_DNA"/>
</dbReference>